<reference evidence="6" key="1">
    <citation type="journal article" date="2019" name="Int. J. Syst. Evol. Microbiol.">
        <title>The Global Catalogue of Microorganisms (GCM) 10K type strain sequencing project: providing services to taxonomists for standard genome sequencing and annotation.</title>
        <authorList>
            <consortium name="The Broad Institute Genomics Platform"/>
            <consortium name="The Broad Institute Genome Sequencing Center for Infectious Disease"/>
            <person name="Wu L."/>
            <person name="Ma J."/>
        </authorList>
    </citation>
    <scope>NUCLEOTIDE SEQUENCE [LARGE SCALE GENOMIC DNA]</scope>
    <source>
        <strain evidence="6">JCM 17979</strain>
    </source>
</reference>
<keyword evidence="3" id="KW-0732">Signal</keyword>
<name>A0ABP9BI55_9PSEU</name>
<feature type="region of interest" description="Disordered" evidence="1">
    <location>
        <begin position="59"/>
        <end position="187"/>
    </location>
</feature>
<evidence type="ECO:0000256" key="1">
    <source>
        <dbReference type="SAM" id="MobiDB-lite"/>
    </source>
</evidence>
<evidence type="ECO:0000313" key="5">
    <source>
        <dbReference type="EMBL" id="GAA4795842.1"/>
    </source>
</evidence>
<feature type="domain" description="Excalibur calcium-binding" evidence="4">
    <location>
        <begin position="133"/>
        <end position="170"/>
    </location>
</feature>
<dbReference type="Proteomes" id="UP001500928">
    <property type="component" value="Unassembled WGS sequence"/>
</dbReference>
<comment type="caution">
    <text evidence="5">The sequence shown here is derived from an EMBL/GenBank/DDBJ whole genome shotgun (WGS) entry which is preliminary data.</text>
</comment>
<keyword evidence="2" id="KW-1133">Transmembrane helix</keyword>
<accession>A0ABP9BI55</accession>
<dbReference type="EMBL" id="BAABHO010000028">
    <property type="protein sequence ID" value="GAA4795842.1"/>
    <property type="molecule type" value="Genomic_DNA"/>
</dbReference>
<evidence type="ECO:0000259" key="4">
    <source>
        <dbReference type="SMART" id="SM00894"/>
    </source>
</evidence>
<evidence type="ECO:0000313" key="6">
    <source>
        <dbReference type="Proteomes" id="UP001500928"/>
    </source>
</evidence>
<evidence type="ECO:0000256" key="3">
    <source>
        <dbReference type="SAM" id="SignalP"/>
    </source>
</evidence>
<feature type="compositionally biased region" description="Basic and acidic residues" evidence="1">
    <location>
        <begin position="174"/>
        <end position="187"/>
    </location>
</feature>
<keyword evidence="2" id="KW-0812">Transmembrane</keyword>
<feature type="domain" description="Excalibur calcium-binding" evidence="4">
    <location>
        <begin position="40"/>
        <end position="77"/>
    </location>
</feature>
<feature type="transmembrane region" description="Helical" evidence="2">
    <location>
        <begin position="221"/>
        <end position="241"/>
    </location>
</feature>
<proteinExistence type="predicted"/>
<feature type="compositionally biased region" description="Low complexity" evidence="1">
    <location>
        <begin position="99"/>
        <end position="113"/>
    </location>
</feature>
<feature type="signal peptide" evidence="3">
    <location>
        <begin position="1"/>
        <end position="36"/>
    </location>
</feature>
<feature type="compositionally biased region" description="Acidic residues" evidence="1">
    <location>
        <begin position="148"/>
        <end position="167"/>
    </location>
</feature>
<dbReference type="InterPro" id="IPR008613">
    <property type="entry name" value="Excalibur_Ca-bd_domain"/>
</dbReference>
<keyword evidence="6" id="KW-1185">Reference proteome</keyword>
<evidence type="ECO:0000256" key="2">
    <source>
        <dbReference type="SAM" id="Phobius"/>
    </source>
</evidence>
<dbReference type="SMART" id="SM00894">
    <property type="entry name" value="Excalibur"/>
    <property type="match status" value="2"/>
</dbReference>
<protein>
    <recommendedName>
        <fullName evidence="4">Excalibur calcium-binding domain-containing protein</fullName>
    </recommendedName>
</protein>
<sequence length="246" mass="25149">MPAHRAATRTRRARAAALGGLTLLSVVGPGTGMAFAAGNDVYNCGDFDYQEDAQAVLDQDSSDPNRLDGDSDGVACQNLPHRPSSTSPISDVDLGGGSSSTSGGSSSSSSGSSHEVTRPASSSSSSSSTHTSRDRDCADFSSRQEAQDALDADPSDPERLDADDDGLACESFDYGDHRSDREDEHVDTTPAPVVAQAAPQYPVGGVDAGDGSVPADGTDGLTYTLLGAAAVAGAVGVRYVGRHRRV</sequence>
<dbReference type="RefSeq" id="WP_345417649.1">
    <property type="nucleotide sequence ID" value="NZ_BAABHO010000028.1"/>
</dbReference>
<keyword evidence="2" id="KW-0472">Membrane</keyword>
<feature type="chain" id="PRO_5047280373" description="Excalibur calcium-binding domain-containing protein" evidence="3">
    <location>
        <begin position="37"/>
        <end position="246"/>
    </location>
</feature>
<organism evidence="5 6">
    <name type="scientific">Actinomycetospora chlora</name>
    <dbReference type="NCBI Taxonomy" id="663608"/>
    <lineage>
        <taxon>Bacteria</taxon>
        <taxon>Bacillati</taxon>
        <taxon>Actinomycetota</taxon>
        <taxon>Actinomycetes</taxon>
        <taxon>Pseudonocardiales</taxon>
        <taxon>Pseudonocardiaceae</taxon>
        <taxon>Actinomycetospora</taxon>
    </lineage>
</organism>
<gene>
    <name evidence="5" type="ORF">GCM10023200_34880</name>
</gene>